<keyword evidence="1" id="KW-0131">Cell cycle</keyword>
<dbReference type="GO" id="GO:0051301">
    <property type="term" value="P:cell division"/>
    <property type="evidence" value="ECO:0007669"/>
    <property type="project" value="UniProtKB-KW"/>
</dbReference>
<sequence length="117" mass="13206">MNTAVKQLEQIEVSHSSQHVKRTVVKRKKKSLYNFTNLAILTGVGAFCLIAGRLYLDAQMTQIHYETEALKLKISNQIVVNEELYSKIAELSTYSRAMEIAKQNGLSTYNNIVNIGE</sequence>
<accession>A0A173R564</accession>
<keyword evidence="1" id="KW-0132">Cell division</keyword>
<reference evidence="1 2" key="1">
    <citation type="journal article" date="2019" name="Nat. Med.">
        <title>A library of human gut bacterial isolates paired with longitudinal multiomics data enables mechanistic microbiome research.</title>
        <authorList>
            <person name="Poyet M."/>
            <person name="Groussin M."/>
            <person name="Gibbons S.M."/>
            <person name="Avila-Pacheco J."/>
            <person name="Jiang X."/>
            <person name="Kearney S.M."/>
            <person name="Perrotta A.R."/>
            <person name="Berdy B."/>
            <person name="Zhao S."/>
            <person name="Lieberman T.D."/>
            <person name="Swanson P.K."/>
            <person name="Smith M."/>
            <person name="Roesemann S."/>
            <person name="Alexander J.E."/>
            <person name="Rich S.A."/>
            <person name="Livny J."/>
            <person name="Vlamakis H."/>
            <person name="Clish C."/>
            <person name="Bullock K."/>
            <person name="Deik A."/>
            <person name="Scott J."/>
            <person name="Pierce K.A."/>
            <person name="Xavier R.J."/>
            <person name="Alm E.J."/>
        </authorList>
    </citation>
    <scope>NUCLEOTIDE SEQUENCE [LARGE SCALE GENOMIC DNA]</scope>
    <source>
        <strain evidence="1 2">BIOML-A198</strain>
    </source>
</reference>
<organism evidence="1 2">
    <name type="scientific">Turicibacter sanguinis</name>
    <dbReference type="NCBI Taxonomy" id="154288"/>
    <lineage>
        <taxon>Bacteria</taxon>
        <taxon>Bacillati</taxon>
        <taxon>Bacillota</taxon>
        <taxon>Erysipelotrichia</taxon>
        <taxon>Erysipelotrichales</taxon>
        <taxon>Turicibacteraceae</taxon>
        <taxon>Turicibacter</taxon>
    </lineage>
</organism>
<gene>
    <name evidence="1" type="ORF">GMA92_04760</name>
</gene>
<evidence type="ECO:0000313" key="1">
    <source>
        <dbReference type="EMBL" id="MTK20750.1"/>
    </source>
</evidence>
<proteinExistence type="predicted"/>
<dbReference type="EMBL" id="WMQE01000008">
    <property type="protein sequence ID" value="MTK20750.1"/>
    <property type="molecule type" value="Genomic_DNA"/>
</dbReference>
<dbReference type="GeneID" id="60059934"/>
<protein>
    <submittedName>
        <fullName evidence="1">Cell division protein FtsL</fullName>
    </submittedName>
</protein>
<dbReference type="RefSeq" id="WP_006785054.1">
    <property type="nucleotide sequence ID" value="NZ_CABJBH010000013.1"/>
</dbReference>
<evidence type="ECO:0000313" key="2">
    <source>
        <dbReference type="Proteomes" id="UP000487649"/>
    </source>
</evidence>
<dbReference type="AlphaFoldDB" id="A0A173R564"/>
<dbReference type="Proteomes" id="UP000487649">
    <property type="component" value="Unassembled WGS sequence"/>
</dbReference>
<dbReference type="OrthoDB" id="2134768at2"/>
<name>A0A173R564_9FIRM</name>
<comment type="caution">
    <text evidence="1">The sequence shown here is derived from an EMBL/GenBank/DDBJ whole genome shotgun (WGS) entry which is preliminary data.</text>
</comment>